<dbReference type="EMBL" id="CAJNOR010004411">
    <property type="protein sequence ID" value="CAF1500223.1"/>
    <property type="molecule type" value="Genomic_DNA"/>
</dbReference>
<protein>
    <recommendedName>
        <fullName evidence="4">Alginate lyase domain-containing protein</fullName>
    </recommendedName>
</protein>
<dbReference type="OrthoDB" id="5302720at2759"/>
<evidence type="ECO:0000256" key="3">
    <source>
        <dbReference type="SAM" id="SignalP"/>
    </source>
</evidence>
<evidence type="ECO:0000256" key="1">
    <source>
        <dbReference type="ARBA" id="ARBA00022729"/>
    </source>
</evidence>
<dbReference type="Gene3D" id="1.50.10.100">
    <property type="entry name" value="Chondroitin AC/alginate lyase"/>
    <property type="match status" value="1"/>
</dbReference>
<dbReference type="GO" id="GO:0016829">
    <property type="term" value="F:lyase activity"/>
    <property type="evidence" value="ECO:0007669"/>
    <property type="project" value="UniProtKB-KW"/>
</dbReference>
<feature type="domain" description="Alginate lyase" evidence="4">
    <location>
        <begin position="101"/>
        <end position="305"/>
    </location>
</feature>
<evidence type="ECO:0000313" key="7">
    <source>
        <dbReference type="Proteomes" id="UP000663828"/>
    </source>
</evidence>
<gene>
    <name evidence="5" type="ORF">EDS130_LOCUS37533</name>
    <name evidence="6" type="ORF">XAT740_LOCUS39611</name>
</gene>
<dbReference type="Proteomes" id="UP000663828">
    <property type="component" value="Unassembled WGS sequence"/>
</dbReference>
<name>A0A815MK55_ADIRI</name>
<dbReference type="SUPFAM" id="SSF48230">
    <property type="entry name" value="Chondroitin AC/alginate lyase"/>
    <property type="match status" value="1"/>
</dbReference>
<keyword evidence="1 3" id="KW-0732">Signal</keyword>
<evidence type="ECO:0000313" key="8">
    <source>
        <dbReference type="Proteomes" id="UP000663852"/>
    </source>
</evidence>
<dbReference type="EMBL" id="CAJNOJ010000372">
    <property type="protein sequence ID" value="CAF1421701.1"/>
    <property type="molecule type" value="Genomic_DNA"/>
</dbReference>
<evidence type="ECO:0000256" key="2">
    <source>
        <dbReference type="ARBA" id="ARBA00023239"/>
    </source>
</evidence>
<accession>A0A815MK55</accession>
<dbReference type="Pfam" id="PF05426">
    <property type="entry name" value="Alginate_lyase"/>
    <property type="match status" value="1"/>
</dbReference>
<proteinExistence type="predicted"/>
<feature type="signal peptide" evidence="3">
    <location>
        <begin position="1"/>
        <end position="19"/>
    </location>
</feature>
<comment type="caution">
    <text evidence="5">The sequence shown here is derived from an EMBL/GenBank/DDBJ whole genome shotgun (WGS) entry which is preliminary data.</text>
</comment>
<keyword evidence="7" id="KW-1185">Reference proteome</keyword>
<evidence type="ECO:0000313" key="6">
    <source>
        <dbReference type="EMBL" id="CAF1500223.1"/>
    </source>
</evidence>
<dbReference type="AlphaFoldDB" id="A0A815MK55"/>
<reference evidence="5" key="1">
    <citation type="submission" date="2021-02" db="EMBL/GenBank/DDBJ databases">
        <authorList>
            <person name="Nowell W R."/>
        </authorList>
    </citation>
    <scope>NUCLEOTIDE SEQUENCE</scope>
</reference>
<dbReference type="InterPro" id="IPR008929">
    <property type="entry name" value="Chondroitin_lyas"/>
</dbReference>
<feature type="chain" id="PRO_5035607339" description="Alginate lyase domain-containing protein" evidence="3">
    <location>
        <begin position="20"/>
        <end position="369"/>
    </location>
</feature>
<dbReference type="InterPro" id="IPR008397">
    <property type="entry name" value="Alginate_lyase_dom"/>
</dbReference>
<dbReference type="Proteomes" id="UP000663852">
    <property type="component" value="Unassembled WGS sequence"/>
</dbReference>
<sequence>MRVSLIFTFCVVYCSPSLLLEVESVKTTSFVHPGGIHPQEQLDFVKEKVAQKEQPYFNAYLQLLNKTAQAFTHPTHAVANFSIPGYYVNASMHINRSWPLQADSFDAYACALAYHISGGQPIFANHSLRFLNAWAYLNVAYSDSDGPLVMTYAGTGMVIAGELLYNYNGWNSTDRTKFFHWVTNVYSKASNQIKTNANNWGDWGRLGSILSAHLFDNSSQLQTVVNLIKGDLFHKIAPDGHMPEETRREANGIWYTYFSLAPMTAACWVNYQTTKENLFNVSQGNASIKLALDYLYYYNMHPDQWPWYKNPNKGSPSSWPGNLLEAMGSLYNDSRYIDYVQSARPIIYPTHHFAWTFPTLMRIQLNDYF</sequence>
<keyword evidence="2" id="KW-0456">Lyase</keyword>
<evidence type="ECO:0000259" key="4">
    <source>
        <dbReference type="Pfam" id="PF05426"/>
    </source>
</evidence>
<organism evidence="5 8">
    <name type="scientific">Adineta ricciae</name>
    <name type="common">Rotifer</name>
    <dbReference type="NCBI Taxonomy" id="249248"/>
    <lineage>
        <taxon>Eukaryota</taxon>
        <taxon>Metazoa</taxon>
        <taxon>Spiralia</taxon>
        <taxon>Gnathifera</taxon>
        <taxon>Rotifera</taxon>
        <taxon>Eurotatoria</taxon>
        <taxon>Bdelloidea</taxon>
        <taxon>Adinetida</taxon>
        <taxon>Adinetidae</taxon>
        <taxon>Adineta</taxon>
    </lineage>
</organism>
<evidence type="ECO:0000313" key="5">
    <source>
        <dbReference type="EMBL" id="CAF1421701.1"/>
    </source>
</evidence>